<dbReference type="Proteomes" id="UP000652761">
    <property type="component" value="Unassembled WGS sequence"/>
</dbReference>
<comment type="caution">
    <text evidence="1">The sequence shown here is derived from an EMBL/GenBank/DDBJ whole genome shotgun (WGS) entry which is preliminary data.</text>
</comment>
<organism evidence="1 2">
    <name type="scientific">Colocasia esculenta</name>
    <name type="common">Wild taro</name>
    <name type="synonym">Arum esculentum</name>
    <dbReference type="NCBI Taxonomy" id="4460"/>
    <lineage>
        <taxon>Eukaryota</taxon>
        <taxon>Viridiplantae</taxon>
        <taxon>Streptophyta</taxon>
        <taxon>Embryophyta</taxon>
        <taxon>Tracheophyta</taxon>
        <taxon>Spermatophyta</taxon>
        <taxon>Magnoliopsida</taxon>
        <taxon>Liliopsida</taxon>
        <taxon>Araceae</taxon>
        <taxon>Aroideae</taxon>
        <taxon>Colocasieae</taxon>
        <taxon>Colocasia</taxon>
    </lineage>
</organism>
<sequence length="150" mass="16091">MPSELLAAPRADLPATLVLLGMVLAADLQLVGVGAGPTTAAVHLLLLLSLPPEIVPQTPPLTHPPEPGLAQAYLTHPSAPLALWVRLPDYVCCPSDRVRLLDYAGCLGDRVCNTPTSVTYHIPFRRRVHKLELARRSENSLNRRAGTGGL</sequence>
<feature type="non-terminal residue" evidence="1">
    <location>
        <position position="1"/>
    </location>
</feature>
<gene>
    <name evidence="1" type="ORF">Taro_011060</name>
</gene>
<protein>
    <submittedName>
        <fullName evidence="1">Uncharacterized protein</fullName>
    </submittedName>
</protein>
<evidence type="ECO:0000313" key="1">
    <source>
        <dbReference type="EMBL" id="MQL78630.1"/>
    </source>
</evidence>
<accession>A0A843U9K6</accession>
<reference evidence="1" key="1">
    <citation type="submission" date="2017-07" db="EMBL/GenBank/DDBJ databases">
        <title>Taro Niue Genome Assembly and Annotation.</title>
        <authorList>
            <person name="Atibalentja N."/>
            <person name="Keating K."/>
            <person name="Fields C.J."/>
        </authorList>
    </citation>
    <scope>NUCLEOTIDE SEQUENCE</scope>
    <source>
        <strain evidence="1">Niue_2</strain>
        <tissue evidence="1">Leaf</tissue>
    </source>
</reference>
<dbReference type="AlphaFoldDB" id="A0A843U9K6"/>
<evidence type="ECO:0000313" key="2">
    <source>
        <dbReference type="Proteomes" id="UP000652761"/>
    </source>
</evidence>
<keyword evidence="2" id="KW-1185">Reference proteome</keyword>
<proteinExistence type="predicted"/>
<name>A0A843U9K6_COLES</name>
<dbReference type="EMBL" id="NMUH01000410">
    <property type="protein sequence ID" value="MQL78630.1"/>
    <property type="molecule type" value="Genomic_DNA"/>
</dbReference>